<feature type="domain" description="FAD-binding FR-type" evidence="14">
    <location>
        <begin position="175"/>
        <end position="275"/>
    </location>
</feature>
<dbReference type="Pfam" id="PF01794">
    <property type="entry name" value="Ferric_reduct"/>
    <property type="match status" value="1"/>
</dbReference>
<evidence type="ECO:0000256" key="3">
    <source>
        <dbReference type="ARBA" id="ARBA00022630"/>
    </source>
</evidence>
<dbReference type="Gene3D" id="3.40.50.80">
    <property type="entry name" value="Nucleotide-binding domain of ferredoxin-NADP reductase (FNR) module"/>
    <property type="match status" value="1"/>
</dbReference>
<dbReference type="Gene3D" id="2.40.30.10">
    <property type="entry name" value="Translation factors"/>
    <property type="match status" value="1"/>
</dbReference>
<comment type="caution">
    <text evidence="15">The sequence shown here is derived from an EMBL/GenBank/DDBJ whole genome shotgun (WGS) entry which is preliminary data.</text>
</comment>
<dbReference type="Proteomes" id="UP000034072">
    <property type="component" value="Unassembled WGS sequence"/>
</dbReference>
<dbReference type="SUPFAM" id="SSF52343">
    <property type="entry name" value="Ferredoxin reductase-like, C-terminal NADP-linked domain"/>
    <property type="match status" value="1"/>
</dbReference>
<keyword evidence="5" id="KW-0001">2Fe-2S</keyword>
<evidence type="ECO:0000313" key="15">
    <source>
        <dbReference type="EMBL" id="KKR41166.1"/>
    </source>
</evidence>
<evidence type="ECO:0000256" key="7">
    <source>
        <dbReference type="ARBA" id="ARBA00022827"/>
    </source>
</evidence>
<dbReference type="InterPro" id="IPR013130">
    <property type="entry name" value="Fe3_Rdtase_TM_dom"/>
</dbReference>
<evidence type="ECO:0000256" key="2">
    <source>
        <dbReference type="ARBA" id="ARBA00004141"/>
    </source>
</evidence>
<feature type="transmembrane region" description="Helical" evidence="13">
    <location>
        <begin position="116"/>
        <end position="134"/>
    </location>
</feature>
<evidence type="ECO:0000256" key="8">
    <source>
        <dbReference type="ARBA" id="ARBA00022989"/>
    </source>
</evidence>
<dbReference type="GO" id="GO:0051537">
    <property type="term" value="F:2 iron, 2 sulfur cluster binding"/>
    <property type="evidence" value="ECO:0007669"/>
    <property type="project" value="UniProtKB-KW"/>
</dbReference>
<keyword evidence="3" id="KW-0285">Flavoprotein</keyword>
<proteinExistence type="predicted"/>
<keyword evidence="8 13" id="KW-1133">Transmembrane helix</keyword>
<dbReference type="GO" id="GO:0046872">
    <property type="term" value="F:metal ion binding"/>
    <property type="evidence" value="ECO:0007669"/>
    <property type="project" value="UniProtKB-KW"/>
</dbReference>
<evidence type="ECO:0000256" key="6">
    <source>
        <dbReference type="ARBA" id="ARBA00022723"/>
    </source>
</evidence>
<keyword evidence="7" id="KW-0274">FAD</keyword>
<sequence length="400" mass="45350">MDSNISLAMGRLAGLVLVYSLLLQLVLIGRTGWLEKIFGMDKLARFHHWNGVGTLVMLLAHPILLTVAKSGDSGFVATFIRLNGGDDVLNGTIAAIIIIAVGILIPILLEKLKYEIWYYLHLLLYVAILLAFGHQLELGGDFRDNGLFVVFWWVLYVFAFGNLILYRFARPIYYFWRHSFEIQKVEKDTEESHSIYIQGKDLKRFEFKGGQFAIFRFLQEGFWYEAHPYSFSSIHNDKFLRITVKNLGDYSNKIRELKVGTKVIIDGPNGVFTTARAGNRKILLIAGGVGITPVKAVAEEMIKDNMDVALIYSNRQEGNIVLEKEVDLLAAEYKNLRLIKFLSQKMGQLDPEKIKALVQDYKERTVYICGPIPMIESLVSGLKAAGLRGSNIIFEKFSLR</sequence>
<dbReference type="Pfam" id="PF00175">
    <property type="entry name" value="NAD_binding_1"/>
    <property type="match status" value="1"/>
</dbReference>
<feature type="transmembrane region" description="Helical" evidence="13">
    <location>
        <begin position="49"/>
        <end position="68"/>
    </location>
</feature>
<keyword evidence="12 13" id="KW-0472">Membrane</keyword>
<feature type="transmembrane region" description="Helical" evidence="13">
    <location>
        <begin position="146"/>
        <end position="169"/>
    </location>
</feature>
<keyword evidence="9" id="KW-0560">Oxidoreductase</keyword>
<evidence type="ECO:0000256" key="12">
    <source>
        <dbReference type="ARBA" id="ARBA00023136"/>
    </source>
</evidence>
<dbReference type="GO" id="GO:0016491">
    <property type="term" value="F:oxidoreductase activity"/>
    <property type="evidence" value="ECO:0007669"/>
    <property type="project" value="UniProtKB-KW"/>
</dbReference>
<evidence type="ECO:0000256" key="4">
    <source>
        <dbReference type="ARBA" id="ARBA00022692"/>
    </source>
</evidence>
<dbReference type="PANTHER" id="PTHR47354:SF8">
    <property type="entry name" value="1,2-PHENYLACETYL-COA EPOXIDASE, SUBUNIT E"/>
    <property type="match status" value="1"/>
</dbReference>
<dbReference type="PANTHER" id="PTHR47354">
    <property type="entry name" value="NADH OXIDOREDUCTASE HCR"/>
    <property type="match status" value="1"/>
</dbReference>
<evidence type="ECO:0000256" key="1">
    <source>
        <dbReference type="ARBA" id="ARBA00001974"/>
    </source>
</evidence>
<evidence type="ECO:0000256" key="13">
    <source>
        <dbReference type="SAM" id="Phobius"/>
    </source>
</evidence>
<dbReference type="InterPro" id="IPR039261">
    <property type="entry name" value="FNR_nucleotide-bd"/>
</dbReference>
<dbReference type="PROSITE" id="PS51384">
    <property type="entry name" value="FAD_FR"/>
    <property type="match status" value="1"/>
</dbReference>
<dbReference type="GO" id="GO:0016020">
    <property type="term" value="C:membrane"/>
    <property type="evidence" value="ECO:0007669"/>
    <property type="project" value="UniProtKB-SubCell"/>
</dbReference>
<evidence type="ECO:0000256" key="9">
    <source>
        <dbReference type="ARBA" id="ARBA00023002"/>
    </source>
</evidence>
<evidence type="ECO:0000256" key="10">
    <source>
        <dbReference type="ARBA" id="ARBA00023004"/>
    </source>
</evidence>
<dbReference type="PATRIC" id="fig|1619033.3.peg.70"/>
<reference evidence="15 16" key="1">
    <citation type="journal article" date="2015" name="Nature">
        <title>rRNA introns, odd ribosomes, and small enigmatic genomes across a large radiation of phyla.</title>
        <authorList>
            <person name="Brown C.T."/>
            <person name="Hug L.A."/>
            <person name="Thomas B.C."/>
            <person name="Sharon I."/>
            <person name="Castelle C.J."/>
            <person name="Singh A."/>
            <person name="Wilkins M.J."/>
            <person name="Williams K.H."/>
            <person name="Banfield J.F."/>
        </authorList>
    </citation>
    <scope>NUCLEOTIDE SEQUENCE [LARGE SCALE GENOMIC DNA]</scope>
</reference>
<gene>
    <name evidence="15" type="ORF">UT75_C0001G0070</name>
</gene>
<keyword evidence="10" id="KW-0408">Iron</keyword>
<comment type="cofactor">
    <cofactor evidence="1">
        <name>FAD</name>
        <dbReference type="ChEBI" id="CHEBI:57692"/>
    </cofactor>
</comment>
<dbReference type="Pfam" id="PF08022">
    <property type="entry name" value="FAD_binding_8"/>
    <property type="match status" value="1"/>
</dbReference>
<protein>
    <submittedName>
        <fullName evidence="15">Oxidoreductase</fullName>
    </submittedName>
</protein>
<keyword evidence="4 13" id="KW-0812">Transmembrane</keyword>
<evidence type="ECO:0000256" key="11">
    <source>
        <dbReference type="ARBA" id="ARBA00023014"/>
    </source>
</evidence>
<dbReference type="InterPro" id="IPR017927">
    <property type="entry name" value="FAD-bd_FR_type"/>
</dbReference>
<dbReference type="EMBL" id="LBXZ01000001">
    <property type="protein sequence ID" value="KKR41166.1"/>
    <property type="molecule type" value="Genomic_DNA"/>
</dbReference>
<dbReference type="PRINTS" id="PR00410">
    <property type="entry name" value="PHEHYDRXLASE"/>
</dbReference>
<dbReference type="InterPro" id="IPR013112">
    <property type="entry name" value="FAD-bd_8"/>
</dbReference>
<feature type="transmembrane region" description="Helical" evidence="13">
    <location>
        <begin position="12"/>
        <end position="29"/>
    </location>
</feature>
<name>A0A0G0QUY4_9BACT</name>
<dbReference type="InterPro" id="IPR017938">
    <property type="entry name" value="Riboflavin_synthase-like_b-brl"/>
</dbReference>
<dbReference type="GO" id="GO:0050660">
    <property type="term" value="F:flavin adenine dinucleotide binding"/>
    <property type="evidence" value="ECO:0007669"/>
    <property type="project" value="TreeGrafter"/>
</dbReference>
<feature type="transmembrane region" description="Helical" evidence="13">
    <location>
        <begin position="88"/>
        <end position="109"/>
    </location>
</feature>
<keyword evidence="11" id="KW-0411">Iron-sulfur</keyword>
<keyword evidence="6" id="KW-0479">Metal-binding</keyword>
<dbReference type="AlphaFoldDB" id="A0A0G0QUY4"/>
<dbReference type="SUPFAM" id="SSF63380">
    <property type="entry name" value="Riboflavin synthase domain-like"/>
    <property type="match status" value="1"/>
</dbReference>
<evidence type="ECO:0000256" key="5">
    <source>
        <dbReference type="ARBA" id="ARBA00022714"/>
    </source>
</evidence>
<accession>A0A0G0QUY4</accession>
<organism evidence="15 16">
    <name type="scientific">Candidatus Yanofskybacteria bacterium GW2011_GWE2_40_11</name>
    <dbReference type="NCBI Taxonomy" id="1619033"/>
    <lineage>
        <taxon>Bacteria</taxon>
        <taxon>Candidatus Yanofskyibacteriota</taxon>
    </lineage>
</organism>
<comment type="subcellular location">
    <subcellularLocation>
        <location evidence="2">Membrane</location>
        <topology evidence="2">Multi-pass membrane protein</topology>
    </subcellularLocation>
</comment>
<dbReference type="InterPro" id="IPR001433">
    <property type="entry name" value="OxRdtase_FAD/NAD-bd"/>
</dbReference>
<evidence type="ECO:0000259" key="14">
    <source>
        <dbReference type="PROSITE" id="PS51384"/>
    </source>
</evidence>
<dbReference type="InterPro" id="IPR050415">
    <property type="entry name" value="MRET"/>
</dbReference>
<evidence type="ECO:0000313" key="16">
    <source>
        <dbReference type="Proteomes" id="UP000034072"/>
    </source>
</evidence>